<dbReference type="EMBL" id="JAIVFP010000001">
    <property type="protein sequence ID" value="MCI4681357.1"/>
    <property type="molecule type" value="Genomic_DNA"/>
</dbReference>
<evidence type="ECO:0000256" key="5">
    <source>
        <dbReference type="ARBA" id="ARBA00011895"/>
    </source>
</evidence>
<keyword evidence="8 15" id="KW-0808">Transferase</keyword>
<evidence type="ECO:0000256" key="13">
    <source>
        <dbReference type="ARBA" id="ARBA00048811"/>
    </source>
</evidence>
<evidence type="ECO:0000256" key="4">
    <source>
        <dbReference type="ARBA" id="ARBA00008391"/>
    </source>
</evidence>
<dbReference type="InterPro" id="IPR005904">
    <property type="entry name" value="Hxn_phspho_trans"/>
</dbReference>
<evidence type="ECO:0000256" key="10">
    <source>
        <dbReference type="ARBA" id="ARBA00022726"/>
    </source>
</evidence>
<gene>
    <name evidence="17" type="primary">hpt</name>
    <name evidence="17" type="ORF">K2U94_00995</name>
</gene>
<comment type="catalytic activity">
    <reaction evidence="13">
        <text>GMP + diphosphate = guanine + 5-phospho-alpha-D-ribose 1-diphosphate</text>
        <dbReference type="Rhea" id="RHEA:25424"/>
        <dbReference type="ChEBI" id="CHEBI:16235"/>
        <dbReference type="ChEBI" id="CHEBI:33019"/>
        <dbReference type="ChEBI" id="CHEBI:58017"/>
        <dbReference type="ChEBI" id="CHEBI:58115"/>
        <dbReference type="EC" id="2.4.2.8"/>
    </reaction>
    <physiologicalReaction direction="right-to-left" evidence="13">
        <dbReference type="Rhea" id="RHEA:25426"/>
    </physiologicalReaction>
</comment>
<evidence type="ECO:0000259" key="16">
    <source>
        <dbReference type="Pfam" id="PF00156"/>
    </source>
</evidence>
<dbReference type="CDD" id="cd06223">
    <property type="entry name" value="PRTases_typeI"/>
    <property type="match status" value="1"/>
</dbReference>
<dbReference type="EC" id="2.4.2.8" evidence="5 15"/>
<evidence type="ECO:0000256" key="7">
    <source>
        <dbReference type="ARBA" id="ARBA00022676"/>
    </source>
</evidence>
<evidence type="ECO:0000256" key="6">
    <source>
        <dbReference type="ARBA" id="ARBA00022490"/>
    </source>
</evidence>
<comment type="pathway">
    <text evidence="3 15">Purine metabolism; IMP biosynthesis via salvage pathway; IMP from hypoxanthine: step 1/1.</text>
</comment>
<organism evidence="17 18">
    <name type="scientific">Candidatus Rhodoblastus alkanivorans</name>
    <dbReference type="NCBI Taxonomy" id="2954117"/>
    <lineage>
        <taxon>Bacteria</taxon>
        <taxon>Pseudomonadati</taxon>
        <taxon>Pseudomonadota</taxon>
        <taxon>Alphaproteobacteria</taxon>
        <taxon>Hyphomicrobiales</taxon>
        <taxon>Rhodoblastaceae</taxon>
        <taxon>Rhodoblastus</taxon>
    </lineage>
</organism>
<evidence type="ECO:0000256" key="12">
    <source>
        <dbReference type="ARBA" id="ARBA00022842"/>
    </source>
</evidence>
<comment type="caution">
    <text evidence="17">The sequence shown here is derived from an EMBL/GenBank/DDBJ whole genome shotgun (WGS) entry which is preliminary data.</text>
</comment>
<evidence type="ECO:0000256" key="2">
    <source>
        <dbReference type="ARBA" id="ARBA00004496"/>
    </source>
</evidence>
<comment type="similarity">
    <text evidence="4 15">Belongs to the purine/pyrimidine phosphoribosyltransferase family.</text>
</comment>
<feature type="domain" description="Phosphoribosyltransferase" evidence="16">
    <location>
        <begin position="11"/>
        <end position="160"/>
    </location>
</feature>
<comment type="catalytic activity">
    <reaction evidence="14">
        <text>IMP + diphosphate = hypoxanthine + 5-phospho-alpha-D-ribose 1-diphosphate</text>
        <dbReference type="Rhea" id="RHEA:17973"/>
        <dbReference type="ChEBI" id="CHEBI:17368"/>
        <dbReference type="ChEBI" id="CHEBI:33019"/>
        <dbReference type="ChEBI" id="CHEBI:58017"/>
        <dbReference type="ChEBI" id="CHEBI:58053"/>
        <dbReference type="EC" id="2.4.2.8"/>
    </reaction>
    <physiologicalReaction direction="right-to-left" evidence="14">
        <dbReference type="Rhea" id="RHEA:17975"/>
    </physiologicalReaction>
</comment>
<dbReference type="Gene3D" id="3.40.50.2020">
    <property type="match status" value="1"/>
</dbReference>
<dbReference type="InterPro" id="IPR000836">
    <property type="entry name" value="PRTase_dom"/>
</dbReference>
<keyword evidence="10 15" id="KW-0660">Purine salvage</keyword>
<dbReference type="PANTHER" id="PTHR43340">
    <property type="entry name" value="HYPOXANTHINE-GUANINE PHOSPHORIBOSYLTRANSFERASE"/>
    <property type="match status" value="1"/>
</dbReference>
<evidence type="ECO:0000256" key="14">
    <source>
        <dbReference type="ARBA" id="ARBA00049402"/>
    </source>
</evidence>
<evidence type="ECO:0000256" key="1">
    <source>
        <dbReference type="ARBA" id="ARBA00001946"/>
    </source>
</evidence>
<accession>A0ABS9Z160</accession>
<name>A0ABS9Z160_9HYPH</name>
<evidence type="ECO:0000313" key="18">
    <source>
        <dbReference type="Proteomes" id="UP001139104"/>
    </source>
</evidence>
<reference evidence="17" key="1">
    <citation type="journal article" date="2022" name="ISME J.">
        <title>Identification of active gaseous-alkane degraders at natural gas seeps.</title>
        <authorList>
            <person name="Farhan Ul Haque M."/>
            <person name="Hernandez M."/>
            <person name="Crombie A.T."/>
            <person name="Murrell J.C."/>
        </authorList>
    </citation>
    <scope>NUCLEOTIDE SEQUENCE</scope>
    <source>
        <strain evidence="17">PC2</strain>
    </source>
</reference>
<comment type="subcellular location">
    <subcellularLocation>
        <location evidence="2 15">Cytoplasm</location>
    </subcellularLocation>
</comment>
<evidence type="ECO:0000256" key="8">
    <source>
        <dbReference type="ARBA" id="ARBA00022679"/>
    </source>
</evidence>
<keyword evidence="18" id="KW-1185">Reference proteome</keyword>
<evidence type="ECO:0000256" key="9">
    <source>
        <dbReference type="ARBA" id="ARBA00022723"/>
    </source>
</evidence>
<dbReference type="Proteomes" id="UP001139104">
    <property type="component" value="Unassembled WGS sequence"/>
</dbReference>
<protein>
    <recommendedName>
        <fullName evidence="5 15">Hypoxanthine phosphoribosyltransferase</fullName>
        <ecNumber evidence="5 15">2.4.2.8</ecNumber>
    </recommendedName>
</protein>
<dbReference type="InterPro" id="IPR050408">
    <property type="entry name" value="HGPRT"/>
</dbReference>
<dbReference type="NCBIfam" id="TIGR01203">
    <property type="entry name" value="HGPRTase"/>
    <property type="match status" value="1"/>
</dbReference>
<dbReference type="SUPFAM" id="SSF53271">
    <property type="entry name" value="PRTase-like"/>
    <property type="match status" value="1"/>
</dbReference>
<dbReference type="Pfam" id="PF00156">
    <property type="entry name" value="Pribosyltran"/>
    <property type="match status" value="1"/>
</dbReference>
<evidence type="ECO:0000256" key="11">
    <source>
        <dbReference type="ARBA" id="ARBA00022741"/>
    </source>
</evidence>
<proteinExistence type="inferred from homology"/>
<comment type="cofactor">
    <cofactor evidence="1 15">
        <name>Mg(2+)</name>
        <dbReference type="ChEBI" id="CHEBI:18420"/>
    </cofactor>
</comment>
<dbReference type="PANTHER" id="PTHR43340:SF1">
    <property type="entry name" value="HYPOXANTHINE PHOSPHORIBOSYLTRANSFERASE"/>
    <property type="match status" value="1"/>
</dbReference>
<dbReference type="RefSeq" id="WP_243065429.1">
    <property type="nucleotide sequence ID" value="NZ_JAIVFK010000011.1"/>
</dbReference>
<evidence type="ECO:0000313" key="17">
    <source>
        <dbReference type="EMBL" id="MCI4681357.1"/>
    </source>
</evidence>
<dbReference type="InterPro" id="IPR029057">
    <property type="entry name" value="PRTase-like"/>
</dbReference>
<dbReference type="GO" id="GO:0016757">
    <property type="term" value="F:glycosyltransferase activity"/>
    <property type="evidence" value="ECO:0007669"/>
    <property type="project" value="UniProtKB-KW"/>
</dbReference>
<sequence>MSGSAATVLFDEAALAARVEELAAEIAARSPRDLIAIPIMTGAFVFAADLLRALHRAGLAPEVDFIQIASYGAGVTSSGRIELMRDLRTQVAGRDVLLIDDILESGRTLAFARQLLLDRGARRVMIATLLEKPHKKQIEVAADFVGFACPDRFVVGYGMDHAGNYRHLPFVGALDDLDQPKG</sequence>
<evidence type="ECO:0000256" key="3">
    <source>
        <dbReference type="ARBA" id="ARBA00004669"/>
    </source>
</evidence>
<keyword evidence="6 15" id="KW-0963">Cytoplasm</keyword>
<keyword evidence="7 15" id="KW-0328">Glycosyltransferase</keyword>
<keyword evidence="12 15" id="KW-0460">Magnesium</keyword>
<keyword evidence="9 15" id="KW-0479">Metal-binding</keyword>
<evidence type="ECO:0000256" key="15">
    <source>
        <dbReference type="RuleBase" id="RU364099"/>
    </source>
</evidence>
<keyword evidence="11 15" id="KW-0547">Nucleotide-binding</keyword>